<dbReference type="InterPro" id="IPR017942">
    <property type="entry name" value="Lipid-bd_serum_glycop_N"/>
</dbReference>
<keyword evidence="3" id="KW-0325">Glycoprotein</keyword>
<dbReference type="PANTHER" id="PTHR10504">
    <property type="entry name" value="BACTERICIDAL PERMEABILITY-INCREASING BPI PROTEIN-RELATED"/>
    <property type="match status" value="1"/>
</dbReference>
<keyword evidence="2" id="KW-1015">Disulfide bond</keyword>
<feature type="signal peptide" evidence="4">
    <location>
        <begin position="1"/>
        <end position="20"/>
    </location>
</feature>
<feature type="domain" description="Lipid-binding serum glycoprotein C-terminal" evidence="6">
    <location>
        <begin position="257"/>
        <end position="458"/>
    </location>
</feature>
<evidence type="ECO:0000256" key="3">
    <source>
        <dbReference type="ARBA" id="ARBA00023180"/>
    </source>
</evidence>
<dbReference type="SMART" id="SM00328">
    <property type="entry name" value="BPI1"/>
    <property type="match status" value="1"/>
</dbReference>
<dbReference type="FunFam" id="3.15.10.10:FF:000001">
    <property type="entry name" value="phospholipid transfer protein-like"/>
    <property type="match status" value="1"/>
</dbReference>
<dbReference type="EMBL" id="JAODUP010000506">
    <property type="protein sequence ID" value="KAK2148262.1"/>
    <property type="molecule type" value="Genomic_DNA"/>
</dbReference>
<protein>
    <recommendedName>
        <fullName evidence="9">Lipid-binding serum glycoprotein C-terminal domain-containing protein</fullName>
    </recommendedName>
</protein>
<dbReference type="PANTHER" id="PTHR10504:SF131">
    <property type="entry name" value="BPI2 DOMAIN-CONTAINING PROTEIN"/>
    <property type="match status" value="1"/>
</dbReference>
<reference evidence="7" key="1">
    <citation type="journal article" date="2023" name="Mol. Biol. Evol.">
        <title>Third-Generation Sequencing Reveals the Adaptive Role of the Epigenome in Three Deep-Sea Polychaetes.</title>
        <authorList>
            <person name="Perez M."/>
            <person name="Aroh O."/>
            <person name="Sun Y."/>
            <person name="Lan Y."/>
            <person name="Juniper S.K."/>
            <person name="Young C.R."/>
            <person name="Angers B."/>
            <person name="Qian P.Y."/>
        </authorList>
    </citation>
    <scope>NUCLEOTIDE SEQUENCE</scope>
    <source>
        <strain evidence="7">P08H-3</strain>
    </source>
</reference>
<proteinExistence type="inferred from homology"/>
<evidence type="ECO:0000256" key="2">
    <source>
        <dbReference type="ARBA" id="ARBA00023157"/>
    </source>
</evidence>
<dbReference type="Pfam" id="PF01273">
    <property type="entry name" value="LBP_BPI_CETP"/>
    <property type="match status" value="1"/>
</dbReference>
<dbReference type="InterPro" id="IPR001124">
    <property type="entry name" value="Lipid-bd_serum_glycop_C"/>
</dbReference>
<evidence type="ECO:0008006" key="9">
    <source>
        <dbReference type="Google" id="ProtNLM"/>
    </source>
</evidence>
<dbReference type="Proteomes" id="UP001208570">
    <property type="component" value="Unassembled WGS sequence"/>
</dbReference>
<sequence length="491" mass="55188">MKFLLLLLTTILVIHGQTLARNPGLKIKLSESGLDYAAKVAVDKLSADVRAKKIPDFSGGSGRLSYGVSNIRIIHFTSPGSSVTTDTHNGITMTLRNVGISINGNWRYQWKWWFVRIRDSGSFDLSVSGVTLKLSLGMGVDRSGRPTLWIKSRQADIGNVHIRFHGGASWIYNLFSGYVERKIADKLRSRVNNKYENRLFLRIPVKDVTTIDYRLVAAPEIANNYVQSSQILQKGEFFWTSHNTGTPFLPPPMEELQGTPKMITLCLSDYVSNSLGYVLYRYGKFYLRHTLTESELPSGVRNFMNIANYPEIGKGQSTGVFELVMYATKPPTLHTDKNGIKGYLRGTVEVRTRLPTRKMTTLLTLDANATIDVVGRMTNETITAHVQNFGITTKVISPHVNSQTASQINSLMQDVSKYFIVPKLNDVGRIGYPLPVLDDVKYISPHMNLLKNTVCVSTDLKYDPSSINALHVRVAENWKGITEMNFYKRHE</sequence>
<evidence type="ECO:0000256" key="4">
    <source>
        <dbReference type="SAM" id="SignalP"/>
    </source>
</evidence>
<dbReference type="Gene3D" id="3.15.10.10">
    <property type="entry name" value="Bactericidal permeability-increasing protein, domain 1"/>
    <property type="match status" value="1"/>
</dbReference>
<feature type="chain" id="PRO_5041902522" description="Lipid-binding serum glycoprotein C-terminal domain-containing protein" evidence="4">
    <location>
        <begin position="21"/>
        <end position="491"/>
    </location>
</feature>
<comment type="caution">
    <text evidence="7">The sequence shown here is derived from an EMBL/GenBank/DDBJ whole genome shotgun (WGS) entry which is preliminary data.</text>
</comment>
<dbReference type="Gene3D" id="3.15.20.10">
    <property type="entry name" value="Bactericidal permeability-increasing protein, domain 2"/>
    <property type="match status" value="1"/>
</dbReference>
<dbReference type="InterPro" id="IPR032942">
    <property type="entry name" value="BPI/LBP/Plunc"/>
</dbReference>
<comment type="similarity">
    <text evidence="1">Belongs to the BPI/LBP/Plunc superfamily. BPI/LBP family.</text>
</comment>
<gene>
    <name evidence="7" type="ORF">LSH36_506g00024</name>
</gene>
<evidence type="ECO:0000313" key="8">
    <source>
        <dbReference type="Proteomes" id="UP001208570"/>
    </source>
</evidence>
<name>A0AAD9J8P5_9ANNE</name>
<evidence type="ECO:0000259" key="5">
    <source>
        <dbReference type="SMART" id="SM00328"/>
    </source>
</evidence>
<evidence type="ECO:0000313" key="7">
    <source>
        <dbReference type="EMBL" id="KAK2148262.1"/>
    </source>
</evidence>
<dbReference type="SMART" id="SM00329">
    <property type="entry name" value="BPI2"/>
    <property type="match status" value="1"/>
</dbReference>
<dbReference type="InterPro" id="IPR017943">
    <property type="entry name" value="Bactericidal_perm-incr_a/b_dom"/>
</dbReference>
<dbReference type="GO" id="GO:0005615">
    <property type="term" value="C:extracellular space"/>
    <property type="evidence" value="ECO:0007669"/>
    <property type="project" value="TreeGrafter"/>
</dbReference>
<keyword evidence="4" id="KW-0732">Signal</keyword>
<evidence type="ECO:0000256" key="1">
    <source>
        <dbReference type="ARBA" id="ARBA00007292"/>
    </source>
</evidence>
<dbReference type="Pfam" id="PF02886">
    <property type="entry name" value="LBP_BPI_CETP_C"/>
    <property type="match status" value="1"/>
</dbReference>
<evidence type="ECO:0000259" key="6">
    <source>
        <dbReference type="SMART" id="SM00329"/>
    </source>
</evidence>
<organism evidence="7 8">
    <name type="scientific">Paralvinella palmiformis</name>
    <dbReference type="NCBI Taxonomy" id="53620"/>
    <lineage>
        <taxon>Eukaryota</taxon>
        <taxon>Metazoa</taxon>
        <taxon>Spiralia</taxon>
        <taxon>Lophotrochozoa</taxon>
        <taxon>Annelida</taxon>
        <taxon>Polychaeta</taxon>
        <taxon>Sedentaria</taxon>
        <taxon>Canalipalpata</taxon>
        <taxon>Terebellida</taxon>
        <taxon>Terebelliformia</taxon>
        <taxon>Alvinellidae</taxon>
        <taxon>Paralvinella</taxon>
    </lineage>
</organism>
<feature type="domain" description="Lipid-binding serum glycoprotein N-terminal" evidence="5">
    <location>
        <begin position="28"/>
        <end position="242"/>
    </location>
</feature>
<dbReference type="GO" id="GO:0008289">
    <property type="term" value="F:lipid binding"/>
    <property type="evidence" value="ECO:0007669"/>
    <property type="project" value="InterPro"/>
</dbReference>
<dbReference type="AlphaFoldDB" id="A0AAD9J8P5"/>
<accession>A0AAD9J8P5</accession>
<keyword evidence="8" id="KW-1185">Reference proteome</keyword>
<dbReference type="SUPFAM" id="SSF55394">
    <property type="entry name" value="Bactericidal permeability-increasing protein, BPI"/>
    <property type="match status" value="2"/>
</dbReference>